<keyword evidence="11" id="KW-1185">Reference proteome</keyword>
<feature type="repeat" description="HEAT" evidence="8">
    <location>
        <begin position="767"/>
        <end position="800"/>
    </location>
</feature>
<evidence type="ECO:0000313" key="11">
    <source>
        <dbReference type="Proteomes" id="UP001164746"/>
    </source>
</evidence>
<keyword evidence="5" id="KW-0677">Repeat</keyword>
<dbReference type="InterPro" id="IPR057672">
    <property type="entry name" value="TPR_IPO4/5"/>
</dbReference>
<dbReference type="InterPro" id="IPR011989">
    <property type="entry name" value="ARM-like"/>
</dbReference>
<dbReference type="InterPro" id="IPR040122">
    <property type="entry name" value="Importin_beta"/>
</dbReference>
<dbReference type="Gene3D" id="1.25.10.10">
    <property type="entry name" value="Leucine-rich Repeat Variant"/>
    <property type="match status" value="2"/>
</dbReference>
<dbReference type="PANTHER" id="PTHR10527">
    <property type="entry name" value="IMPORTIN BETA"/>
    <property type="match status" value="1"/>
</dbReference>
<comment type="subcellular location">
    <subcellularLocation>
        <location evidence="2">Cytoplasm</location>
    </subcellularLocation>
    <subcellularLocation>
        <location evidence="1">Nucleus</location>
    </subcellularLocation>
</comment>
<keyword evidence="3" id="KW-0813">Transport</keyword>
<keyword evidence="4" id="KW-0963">Cytoplasm</keyword>
<dbReference type="InterPro" id="IPR000357">
    <property type="entry name" value="HEAT"/>
</dbReference>
<gene>
    <name evidence="10" type="ORF">MAR_026608</name>
</gene>
<organism evidence="10 11">
    <name type="scientific">Mya arenaria</name>
    <name type="common">Soft-shell clam</name>
    <dbReference type="NCBI Taxonomy" id="6604"/>
    <lineage>
        <taxon>Eukaryota</taxon>
        <taxon>Metazoa</taxon>
        <taxon>Spiralia</taxon>
        <taxon>Lophotrochozoa</taxon>
        <taxon>Mollusca</taxon>
        <taxon>Bivalvia</taxon>
        <taxon>Autobranchia</taxon>
        <taxon>Heteroconchia</taxon>
        <taxon>Euheterodonta</taxon>
        <taxon>Imparidentia</taxon>
        <taxon>Neoheterodontei</taxon>
        <taxon>Myida</taxon>
        <taxon>Myoidea</taxon>
        <taxon>Myidae</taxon>
        <taxon>Mya</taxon>
    </lineage>
</organism>
<name>A0ABY7EV69_MYAAR</name>
<sequence length="957" mass="105873">MASHLEEIISRLLVADNDVIQQATQELKKCFNDPNFVQSLCQILATSQNLQDQGKHFTVAVARARVIATAAKHDLPTNAWPQLFAFISQNVKGDSPQQRELGMYLLYSVASAAAEQLKPHLADIAALVSGVLSGDQGNLAPFYAIKTLSEVVFFVGDDALKTVQKIVPQILEVIKNLITVDQEKACEAFEVFDEMLECEVIAGNSELDDSIRIKAMSFICSLTRLRKKQIQKNQLVLPILNVMFPVMCETSDEDDEDEDEEEMSMVEPALQDGKPERRKAAYIALAVVPDISKYASEVLPLLFQYLLQVSQDADKNQRGLTRSYYALEMFCQNLGKDIEPYLPKLMEHLMTVLKTSTTLRPKELAISAIGATASAAEKLICPYFEEIIQQFRGYLVVTEGNEEMFKLQIQTIDTLGVLARCVGAEMFQPLTRESVQFGLNLLNTAEDPDQRRCIYGLFAALSTLLKGDIAEYLQTMMHFMLLSLRSNEGVKAHVKEESSFLFDDAEFDAEVDIEVEEQEEDGDMSDIAGISVENSYMEEKEDTAMAMGEIALNAGTAFLPYLEESYQELLSLLEYPASRVKKGAVSALGQYCVCVHEVAKAGHEVQNSQVALMGMLNTLVPKFLTIISEDDDREVVMSTVDVIHDILEKIGQPVLQVPEATDQILTKMKLIFIHKVACQCGEEAEEEEDEQAEFDGMLIESAGDVIPVMAKLVGGENFLAFFAGFLPDLLKRMRQTSSTAEKSFAVGTLGETIDAVGPSISMYAETLYPVFIKMIRDEDDEVRSNSVYSLGVLMSICAQKLHGHIPEVLKLLFGVLGNEKNGRVIDNVCAATCRLTLASPAQVPVDVVTPVIIKCLPLKEDQEENLTVYRCLTHLYSQGNQQVITGIPEILKAIASCLGTDKFKPEVEKLTIDFVKDVAGKYPEAFRNLKTSLTPDMSAKLDTCLSAVNGHCVNGNS</sequence>
<reference evidence="10" key="1">
    <citation type="submission" date="2022-11" db="EMBL/GenBank/DDBJ databases">
        <title>Centuries of genome instability and evolution in soft-shell clam transmissible cancer (bioRxiv).</title>
        <authorList>
            <person name="Hart S.F.M."/>
            <person name="Yonemitsu M.A."/>
            <person name="Giersch R.M."/>
            <person name="Beal B.F."/>
            <person name="Arriagada G."/>
            <person name="Davis B.W."/>
            <person name="Ostrander E.A."/>
            <person name="Goff S.P."/>
            <person name="Metzger M.J."/>
        </authorList>
    </citation>
    <scope>NUCLEOTIDE SEQUENCE</scope>
    <source>
        <strain evidence="10">MELC-2E11</strain>
        <tissue evidence="10">Siphon/mantle</tissue>
    </source>
</reference>
<evidence type="ECO:0000256" key="5">
    <source>
        <dbReference type="ARBA" id="ARBA00022737"/>
    </source>
</evidence>
<evidence type="ECO:0000313" key="10">
    <source>
        <dbReference type="EMBL" id="WAR12428.1"/>
    </source>
</evidence>
<proteinExistence type="predicted"/>
<accession>A0ABY7EV69</accession>
<evidence type="ECO:0000256" key="4">
    <source>
        <dbReference type="ARBA" id="ARBA00022490"/>
    </source>
</evidence>
<keyword evidence="7" id="KW-0539">Nucleus</keyword>
<dbReference type="Pfam" id="PF02985">
    <property type="entry name" value="HEAT"/>
    <property type="match status" value="1"/>
</dbReference>
<dbReference type="InterPro" id="IPR016024">
    <property type="entry name" value="ARM-type_fold"/>
</dbReference>
<evidence type="ECO:0000259" key="9">
    <source>
        <dbReference type="Pfam" id="PF25780"/>
    </source>
</evidence>
<evidence type="ECO:0000256" key="3">
    <source>
        <dbReference type="ARBA" id="ARBA00022448"/>
    </source>
</evidence>
<evidence type="ECO:0000256" key="7">
    <source>
        <dbReference type="ARBA" id="ARBA00023242"/>
    </source>
</evidence>
<keyword evidence="6" id="KW-0653">Protein transport</keyword>
<dbReference type="InterPro" id="IPR021133">
    <property type="entry name" value="HEAT_type_2"/>
</dbReference>
<evidence type="ECO:0000256" key="2">
    <source>
        <dbReference type="ARBA" id="ARBA00004496"/>
    </source>
</evidence>
<dbReference type="PROSITE" id="PS50077">
    <property type="entry name" value="HEAT_REPEAT"/>
    <property type="match status" value="1"/>
</dbReference>
<evidence type="ECO:0000256" key="1">
    <source>
        <dbReference type="ARBA" id="ARBA00004123"/>
    </source>
</evidence>
<dbReference type="SUPFAM" id="SSF48371">
    <property type="entry name" value="ARM repeat"/>
    <property type="match status" value="2"/>
</dbReference>
<dbReference type="Pfam" id="PF25780">
    <property type="entry name" value="TPR_IPO5"/>
    <property type="match status" value="1"/>
</dbReference>
<feature type="domain" description="IPO4/5-like TPR repeats" evidence="9">
    <location>
        <begin position="64"/>
        <end position="199"/>
    </location>
</feature>
<dbReference type="EMBL" id="CP111019">
    <property type="protein sequence ID" value="WAR12428.1"/>
    <property type="molecule type" value="Genomic_DNA"/>
</dbReference>
<evidence type="ECO:0000256" key="8">
    <source>
        <dbReference type="PROSITE-ProRule" id="PRU00103"/>
    </source>
</evidence>
<evidence type="ECO:0000256" key="6">
    <source>
        <dbReference type="ARBA" id="ARBA00022927"/>
    </source>
</evidence>
<dbReference type="Proteomes" id="UP001164746">
    <property type="component" value="Chromosome 8"/>
</dbReference>
<protein>
    <submittedName>
        <fullName evidence="10">IPO4-like protein</fullName>
    </submittedName>
</protein>